<dbReference type="PANTHER" id="PTHR34584">
    <property type="entry name" value="NA(+)/H(+) ANTIPORTER SUBUNIT E1"/>
    <property type="match status" value="1"/>
</dbReference>
<keyword evidence="5" id="KW-1133">Transmembrane helix</keyword>
<evidence type="ECO:0000256" key="1">
    <source>
        <dbReference type="ARBA" id="ARBA00004651"/>
    </source>
</evidence>
<dbReference type="InterPro" id="IPR002758">
    <property type="entry name" value="Cation_antiport_E"/>
</dbReference>
<dbReference type="OrthoDB" id="9807187at2"/>
<comment type="similarity">
    <text evidence="2">Belongs to the CPA3 antiporters (TC 2.A.63) subunit E family.</text>
</comment>
<keyword evidence="4" id="KW-0812">Transmembrane</keyword>
<dbReference type="PIRSF" id="PIRSF019239">
    <property type="entry name" value="MrpE"/>
    <property type="match status" value="1"/>
</dbReference>
<name>A0A1V2DQN9_9GAMM</name>
<evidence type="ECO:0000313" key="7">
    <source>
        <dbReference type="EMBL" id="ONF42975.1"/>
    </source>
</evidence>
<dbReference type="GO" id="GO:0005886">
    <property type="term" value="C:plasma membrane"/>
    <property type="evidence" value="ECO:0007669"/>
    <property type="project" value="UniProtKB-SubCell"/>
</dbReference>
<accession>A0A1V2DQN9</accession>
<evidence type="ECO:0000256" key="5">
    <source>
        <dbReference type="ARBA" id="ARBA00022989"/>
    </source>
</evidence>
<sequence>MLDRLSFPQPWLSLILFITWQLLSDGISGGSLVLGFVLAWAIPQITQGFWPERPSFLNVWRMPRYLLRVIRDIVTASFQVAALILSGRRPRPRFVCYPLELEHPLAISILASTISLTPGTVSADVSDDQRTLLIHALDADSDQQVIDTIRERYEQPLLEMFPC</sequence>
<gene>
    <name evidence="7" type="ORF">BTO32_09745</name>
</gene>
<dbReference type="Proteomes" id="UP000189339">
    <property type="component" value="Unassembled WGS sequence"/>
</dbReference>
<keyword evidence="6" id="KW-0472">Membrane</keyword>
<keyword evidence="3" id="KW-1003">Cell membrane</keyword>
<dbReference type="AlphaFoldDB" id="A0A1V2DQN9"/>
<dbReference type="NCBIfam" id="NF006518">
    <property type="entry name" value="PRK08965.1-2"/>
    <property type="match status" value="1"/>
</dbReference>
<dbReference type="Pfam" id="PF01899">
    <property type="entry name" value="MNHE"/>
    <property type="match status" value="1"/>
</dbReference>
<evidence type="ECO:0000256" key="3">
    <source>
        <dbReference type="ARBA" id="ARBA00022475"/>
    </source>
</evidence>
<organism evidence="7 8">
    <name type="scientific">Marinobacter lutaoensis</name>
    <dbReference type="NCBI Taxonomy" id="135739"/>
    <lineage>
        <taxon>Bacteria</taxon>
        <taxon>Pseudomonadati</taxon>
        <taxon>Pseudomonadota</taxon>
        <taxon>Gammaproteobacteria</taxon>
        <taxon>Pseudomonadales</taxon>
        <taxon>Marinobacteraceae</taxon>
        <taxon>Marinobacter</taxon>
    </lineage>
</organism>
<dbReference type="EMBL" id="MSCW01000007">
    <property type="protein sequence ID" value="ONF42975.1"/>
    <property type="molecule type" value="Genomic_DNA"/>
</dbReference>
<keyword evidence="8" id="KW-1185">Reference proteome</keyword>
<dbReference type="STRING" id="135739.BTO32_09745"/>
<evidence type="ECO:0000256" key="4">
    <source>
        <dbReference type="ARBA" id="ARBA00022692"/>
    </source>
</evidence>
<evidence type="ECO:0000313" key="8">
    <source>
        <dbReference type="Proteomes" id="UP000189339"/>
    </source>
</evidence>
<evidence type="ECO:0000256" key="6">
    <source>
        <dbReference type="ARBA" id="ARBA00023136"/>
    </source>
</evidence>
<comment type="subcellular location">
    <subcellularLocation>
        <location evidence="1">Cell membrane</location>
        <topology evidence="1">Multi-pass membrane protein</topology>
    </subcellularLocation>
</comment>
<dbReference type="GO" id="GO:0008324">
    <property type="term" value="F:monoatomic cation transmembrane transporter activity"/>
    <property type="evidence" value="ECO:0007669"/>
    <property type="project" value="InterPro"/>
</dbReference>
<dbReference type="PANTHER" id="PTHR34584:SF1">
    <property type="entry name" value="NA(+)_H(+) ANTIPORTER SUBUNIT E1"/>
    <property type="match status" value="1"/>
</dbReference>
<comment type="caution">
    <text evidence="7">The sequence shown here is derived from an EMBL/GenBank/DDBJ whole genome shotgun (WGS) entry which is preliminary data.</text>
</comment>
<protein>
    <submittedName>
        <fullName evidence="7">Na+/H+ antiporter subunit E</fullName>
    </submittedName>
</protein>
<evidence type="ECO:0000256" key="2">
    <source>
        <dbReference type="ARBA" id="ARBA00006228"/>
    </source>
</evidence>
<proteinExistence type="inferred from homology"/>
<reference evidence="7 8" key="1">
    <citation type="submission" date="2016-12" db="EMBL/GenBank/DDBJ databases">
        <title>Marinobacter lutaoensis whole genome sequencing.</title>
        <authorList>
            <person name="Verma A."/>
            <person name="Krishnamurthi S."/>
        </authorList>
    </citation>
    <scope>NUCLEOTIDE SEQUENCE [LARGE SCALE GENOMIC DNA]</scope>
    <source>
        <strain evidence="7 8">T5054</strain>
    </source>
</reference>
<dbReference type="RefSeq" id="WP_076724453.1">
    <property type="nucleotide sequence ID" value="NZ_MSCW01000007.1"/>
</dbReference>